<keyword evidence="3" id="KW-1185">Reference proteome</keyword>
<feature type="compositionally biased region" description="Polar residues" evidence="1">
    <location>
        <begin position="10"/>
        <end position="27"/>
    </location>
</feature>
<proteinExistence type="predicted"/>
<feature type="region of interest" description="Disordered" evidence="1">
    <location>
        <begin position="66"/>
        <end position="89"/>
    </location>
</feature>
<dbReference type="AlphaFoldDB" id="A0A7H0IQ61"/>
<accession>A0A7H0IQ61</accession>
<evidence type="ECO:0000256" key="1">
    <source>
        <dbReference type="SAM" id="MobiDB-lite"/>
    </source>
</evidence>
<dbReference type="Proteomes" id="UP000516052">
    <property type="component" value="Chromosome"/>
</dbReference>
<gene>
    <name evidence="2" type="ORF">IAG44_39575</name>
</gene>
<dbReference type="RefSeq" id="WP_187751850.1">
    <property type="nucleotide sequence ID" value="NZ_CP060828.1"/>
</dbReference>
<feature type="region of interest" description="Disordered" evidence="1">
    <location>
        <begin position="1"/>
        <end position="27"/>
    </location>
</feature>
<name>A0A7H0IQ61_9ACTN</name>
<dbReference type="EMBL" id="CP060828">
    <property type="protein sequence ID" value="QNP74927.1"/>
    <property type="molecule type" value="Genomic_DNA"/>
</dbReference>
<organism evidence="2 3">
    <name type="scientific">Streptomyces roseirectus</name>
    <dbReference type="NCBI Taxonomy" id="2768066"/>
    <lineage>
        <taxon>Bacteria</taxon>
        <taxon>Bacillati</taxon>
        <taxon>Actinomycetota</taxon>
        <taxon>Actinomycetes</taxon>
        <taxon>Kitasatosporales</taxon>
        <taxon>Streptomycetaceae</taxon>
        <taxon>Streptomyces</taxon>
    </lineage>
</organism>
<dbReference type="KEGG" id="sroi:IAG44_39575"/>
<evidence type="ECO:0000313" key="3">
    <source>
        <dbReference type="Proteomes" id="UP000516052"/>
    </source>
</evidence>
<protein>
    <submittedName>
        <fullName evidence="2">Uncharacterized protein</fullName>
    </submittedName>
</protein>
<evidence type="ECO:0000313" key="2">
    <source>
        <dbReference type="EMBL" id="QNP74927.1"/>
    </source>
</evidence>
<reference evidence="2 3" key="1">
    <citation type="submission" date="2020-08" db="EMBL/GenBank/DDBJ databases">
        <title>A novel species.</title>
        <authorList>
            <person name="Gao J."/>
        </authorList>
    </citation>
    <scope>NUCLEOTIDE SEQUENCE [LARGE SCALE GENOMIC DNA]</scope>
    <source>
        <strain evidence="2 3">CRXT-G-22</strain>
    </source>
</reference>
<sequence length="89" mass="9767">MNIPLPNQPAPQQQFVTTPPSESGRQFDNTSADIMRVPQGQIFPVIAEIRTAFRNTPVRQLAELANGPRPSREHSVCPAQRVTGTSGRC</sequence>